<dbReference type="GO" id="GO:0010369">
    <property type="term" value="C:chromocenter"/>
    <property type="evidence" value="ECO:0007669"/>
    <property type="project" value="TreeGrafter"/>
</dbReference>
<organism evidence="3">
    <name type="scientific">Phallusia mammillata</name>
    <dbReference type="NCBI Taxonomy" id="59560"/>
    <lineage>
        <taxon>Eukaryota</taxon>
        <taxon>Metazoa</taxon>
        <taxon>Chordata</taxon>
        <taxon>Tunicata</taxon>
        <taxon>Ascidiacea</taxon>
        <taxon>Phlebobranchia</taxon>
        <taxon>Ascidiidae</taxon>
        <taxon>Phallusia</taxon>
    </lineage>
</organism>
<dbReference type="Pfam" id="PF00855">
    <property type="entry name" value="PWWP"/>
    <property type="match status" value="1"/>
</dbReference>
<evidence type="ECO:0000256" key="1">
    <source>
        <dbReference type="SAM" id="MobiDB-lite"/>
    </source>
</evidence>
<sequence>MPQKRKTRQTLKKGDNVVATVEDIVHNHDCLIVSFIFQNRKYCGALMDTSKKGAPYGISAPIENEQETNLTDSKFGVKNPFPQPLLLRQSFHQDVPQPPLRNIFRRTRRSRRKVKLNILQQTSSKHKDTSTHEPSCTCKYCSRVSKSNKRKIDENKFDGPVDEKLKRLKYSDDTPSTSSDEESSSRHLIREEITSPMKSLMPGTIQSRQKVVQRSPVIKITFNTPGGKGKVVKIPSRPHVSPVKELQSEESSKNVYLTKKRICKQQTLGYSKLSATSGEEKPKIVKRKYRKRQYVGQLPDIAEGSIGLDKIKFINKKNTKQDQAMKVLKRVKRNSFSANVAVPHNKQETSSIGNPSYNKDLRVVLKPIDGRNGYLLPPQSCKLSDIVTQDLAEVFEDLDGNQEDFKGFTCQKMDKKPDVPKSHTLSVTSCKTPNGLLTHGDVVWGKLTGYPWWPSRVTKLIVTKTDGKILQQEAIVAWFQSRTTSTISVRNVESFQKSFNVRFQKKRKGLYQKAVADARSALKEITPEVRKLISQFET</sequence>
<dbReference type="PANTHER" id="PTHR16112:SF22">
    <property type="entry name" value="PWWP DOMAIN-CONTAINING 2B"/>
    <property type="match status" value="1"/>
</dbReference>
<dbReference type="SUPFAM" id="SSF63748">
    <property type="entry name" value="Tudor/PWWP/MBT"/>
    <property type="match status" value="1"/>
</dbReference>
<dbReference type="EMBL" id="LR789465">
    <property type="protein sequence ID" value="CAB3265327.1"/>
    <property type="molecule type" value="mRNA"/>
</dbReference>
<protein>
    <submittedName>
        <fullName evidence="3">PWWP domain-containing protein 2A</fullName>
    </submittedName>
</protein>
<dbReference type="InterPro" id="IPR000313">
    <property type="entry name" value="PWWP_dom"/>
</dbReference>
<proteinExistence type="evidence at transcript level"/>
<dbReference type="Gene3D" id="2.30.30.140">
    <property type="match status" value="1"/>
</dbReference>
<dbReference type="GO" id="GO:0005634">
    <property type="term" value="C:nucleus"/>
    <property type="evidence" value="ECO:0007669"/>
    <property type="project" value="TreeGrafter"/>
</dbReference>
<dbReference type="AlphaFoldDB" id="A0A6F9DPG2"/>
<evidence type="ECO:0000313" key="3">
    <source>
        <dbReference type="EMBL" id="CAB3265327.1"/>
    </source>
</evidence>
<dbReference type="PROSITE" id="PS50812">
    <property type="entry name" value="PWWP"/>
    <property type="match status" value="1"/>
</dbReference>
<dbReference type="PANTHER" id="PTHR16112">
    <property type="entry name" value="METHYL-CPG BINDING PROTEIN, DROSOPHILA"/>
    <property type="match status" value="1"/>
</dbReference>
<evidence type="ECO:0000259" key="2">
    <source>
        <dbReference type="PROSITE" id="PS50812"/>
    </source>
</evidence>
<reference evidence="3" key="1">
    <citation type="submission" date="2020-04" db="EMBL/GenBank/DDBJ databases">
        <authorList>
            <person name="Neveu A P."/>
        </authorList>
    </citation>
    <scope>NUCLEOTIDE SEQUENCE</scope>
    <source>
        <tissue evidence="3">Whole embryo</tissue>
    </source>
</reference>
<accession>A0A6F9DPG2</accession>
<feature type="domain" description="PWWP" evidence="2">
    <location>
        <begin position="439"/>
        <end position="498"/>
    </location>
</feature>
<feature type="region of interest" description="Disordered" evidence="1">
    <location>
        <begin position="166"/>
        <end position="188"/>
    </location>
</feature>
<gene>
    <name evidence="3" type="primary">Pwwp2a</name>
</gene>
<name>A0A6F9DPG2_9ASCI</name>
<dbReference type="GO" id="GO:0003682">
    <property type="term" value="F:chromatin binding"/>
    <property type="evidence" value="ECO:0007669"/>
    <property type="project" value="TreeGrafter"/>
</dbReference>
<dbReference type="SMART" id="SM00293">
    <property type="entry name" value="PWWP"/>
    <property type="match status" value="1"/>
</dbReference>